<protein>
    <submittedName>
        <fullName evidence="2">GNAT family N-acetyltransferase</fullName>
    </submittedName>
</protein>
<keyword evidence="2" id="KW-0808">Transferase</keyword>
<dbReference type="Proteomes" id="UP000437709">
    <property type="component" value="Unassembled WGS sequence"/>
</dbReference>
<dbReference type="EMBL" id="WHPC01000118">
    <property type="protein sequence ID" value="MPV38850.1"/>
    <property type="molecule type" value="Genomic_DNA"/>
</dbReference>
<dbReference type="AlphaFoldDB" id="A0A6N7ELB2"/>
<sequence>MAESYVVDRYRPSDHDTLYEICLRTGDAGQDASGRHDDPALLGHVYLGAYLHLEPGLARVLRGVDGVAAGYVVGTADTVAFEKACHEVWWPPLRARYPLPAETDDSPDADLVRTIHRGLRTTGDWLPRYPAHLHVDLLPPAQGNGHGRALLETFFDAVGARGAAGVHLGVGSQNVAAIGFYEHLGLRTVEPRGWGQVMAAQLPLTAR</sequence>
<dbReference type="PANTHER" id="PTHR13170">
    <property type="entry name" value="O-GLCNACASE"/>
    <property type="match status" value="1"/>
</dbReference>
<accession>A0A6N7ELB2</accession>
<dbReference type="Gene3D" id="3.40.630.30">
    <property type="match status" value="1"/>
</dbReference>
<reference evidence="2 3" key="1">
    <citation type="submission" date="2019-10" db="EMBL/GenBank/DDBJ databases">
        <title>Georgenia wutianyii sp. nov. and Georgenia yuyongxinii sp. nov. isolated from plateau pika (Ochotona curzoniae) in the Qinghai-Tibet plateau of China.</title>
        <authorList>
            <person name="Tian Z."/>
        </authorList>
    </citation>
    <scope>NUCLEOTIDE SEQUENCE [LARGE SCALE GENOMIC DNA]</scope>
    <source>
        <strain evidence="2 3">JCM 19765</strain>
    </source>
</reference>
<evidence type="ECO:0000259" key="1">
    <source>
        <dbReference type="PROSITE" id="PS51186"/>
    </source>
</evidence>
<dbReference type="InterPro" id="IPR016181">
    <property type="entry name" value="Acyl_CoA_acyltransferase"/>
</dbReference>
<dbReference type="PROSITE" id="PS51186">
    <property type="entry name" value="GNAT"/>
    <property type="match status" value="1"/>
</dbReference>
<dbReference type="InterPro" id="IPR051822">
    <property type="entry name" value="Glycosyl_Hydrolase_84"/>
</dbReference>
<proteinExistence type="predicted"/>
<gene>
    <name evidence="2" type="ORF">GB881_17715</name>
</gene>
<dbReference type="GO" id="GO:0016747">
    <property type="term" value="F:acyltransferase activity, transferring groups other than amino-acyl groups"/>
    <property type="evidence" value="ECO:0007669"/>
    <property type="project" value="InterPro"/>
</dbReference>
<evidence type="ECO:0000313" key="3">
    <source>
        <dbReference type="Proteomes" id="UP000437709"/>
    </source>
</evidence>
<name>A0A6N7ELB2_9MICO</name>
<organism evidence="2 3">
    <name type="scientific">Georgenia subflava</name>
    <dbReference type="NCBI Taxonomy" id="1622177"/>
    <lineage>
        <taxon>Bacteria</taxon>
        <taxon>Bacillati</taxon>
        <taxon>Actinomycetota</taxon>
        <taxon>Actinomycetes</taxon>
        <taxon>Micrococcales</taxon>
        <taxon>Bogoriellaceae</taxon>
        <taxon>Georgenia</taxon>
    </lineage>
</organism>
<evidence type="ECO:0000313" key="2">
    <source>
        <dbReference type="EMBL" id="MPV38850.1"/>
    </source>
</evidence>
<feature type="domain" description="N-acetyltransferase" evidence="1">
    <location>
        <begin position="69"/>
        <end position="203"/>
    </location>
</feature>
<comment type="caution">
    <text evidence="2">The sequence shown here is derived from an EMBL/GenBank/DDBJ whole genome shotgun (WGS) entry which is preliminary data.</text>
</comment>
<keyword evidence="3" id="KW-1185">Reference proteome</keyword>
<dbReference type="Pfam" id="PF00583">
    <property type="entry name" value="Acetyltransf_1"/>
    <property type="match status" value="1"/>
</dbReference>
<dbReference type="RefSeq" id="WP_152194919.1">
    <property type="nucleotide sequence ID" value="NZ_VUKD01000002.1"/>
</dbReference>
<dbReference type="PANTHER" id="PTHR13170:SF16">
    <property type="entry name" value="PROTEIN O-GLCNACASE"/>
    <property type="match status" value="1"/>
</dbReference>
<dbReference type="InterPro" id="IPR000182">
    <property type="entry name" value="GNAT_dom"/>
</dbReference>
<dbReference type="SUPFAM" id="SSF55729">
    <property type="entry name" value="Acyl-CoA N-acyltransferases (Nat)"/>
    <property type="match status" value="1"/>
</dbReference>